<protein>
    <submittedName>
        <fullName evidence="4">Ser/Thr protein phosphatase</fullName>
    </submittedName>
</protein>
<dbReference type="STRING" id="554155.C5FUX2"/>
<dbReference type="InterPro" id="IPR029052">
    <property type="entry name" value="Metallo-depent_PP-like"/>
</dbReference>
<dbReference type="PANTHER" id="PTHR11575">
    <property type="entry name" value="5'-NUCLEOTIDASE-RELATED"/>
    <property type="match status" value="1"/>
</dbReference>
<feature type="domain" description="Putative 5'-nucleotidase C-terminal" evidence="3">
    <location>
        <begin position="382"/>
        <end position="584"/>
    </location>
</feature>
<evidence type="ECO:0000259" key="3">
    <source>
        <dbReference type="Pfam" id="PF21953"/>
    </source>
</evidence>
<dbReference type="RefSeq" id="XP_002844561.1">
    <property type="nucleotide sequence ID" value="XM_002844515.1"/>
</dbReference>
<dbReference type="AlphaFoldDB" id="C5FUX2"/>
<dbReference type="InterPro" id="IPR041823">
    <property type="entry name" value="YHR202W_N"/>
</dbReference>
<dbReference type="GO" id="GO:0016787">
    <property type="term" value="F:hydrolase activity"/>
    <property type="evidence" value="ECO:0007669"/>
    <property type="project" value="InterPro"/>
</dbReference>
<evidence type="ECO:0000256" key="1">
    <source>
        <dbReference type="SAM" id="MobiDB-lite"/>
    </source>
</evidence>
<keyword evidence="5" id="KW-1185">Reference proteome</keyword>
<dbReference type="Pfam" id="PF00149">
    <property type="entry name" value="Metallophos"/>
    <property type="match status" value="1"/>
</dbReference>
<dbReference type="HOGENOM" id="CLU_019028_0_0_1"/>
<dbReference type="Proteomes" id="UP000002035">
    <property type="component" value="Unassembled WGS sequence"/>
</dbReference>
<dbReference type="CDD" id="cd07407">
    <property type="entry name" value="MPP_YHR202W_N"/>
    <property type="match status" value="1"/>
</dbReference>
<dbReference type="EMBL" id="DS995706">
    <property type="protein sequence ID" value="EEQ33706.1"/>
    <property type="molecule type" value="Genomic_DNA"/>
</dbReference>
<dbReference type="PIRSF" id="PIRSF017316">
    <property type="entry name" value="Pesterase_C1039"/>
    <property type="match status" value="1"/>
</dbReference>
<reference evidence="5" key="1">
    <citation type="journal article" date="2012" name="MBio">
        <title>Comparative genome analysis of Trichophyton rubrum and related dermatophytes reveals candidate genes involved in infection.</title>
        <authorList>
            <person name="Martinez D.A."/>
            <person name="Oliver B.G."/>
            <person name="Graeser Y."/>
            <person name="Goldberg J.M."/>
            <person name="Li W."/>
            <person name="Martinez-Rossi N.M."/>
            <person name="Monod M."/>
            <person name="Shelest E."/>
            <person name="Barton R.C."/>
            <person name="Birch E."/>
            <person name="Brakhage A.A."/>
            <person name="Chen Z."/>
            <person name="Gurr S.J."/>
            <person name="Heiman D."/>
            <person name="Heitman J."/>
            <person name="Kosti I."/>
            <person name="Rossi A."/>
            <person name="Saif S."/>
            <person name="Samalova M."/>
            <person name="Saunders C.W."/>
            <person name="Shea T."/>
            <person name="Summerbell R.C."/>
            <person name="Xu J."/>
            <person name="Young S."/>
            <person name="Zeng Q."/>
            <person name="Birren B.W."/>
            <person name="Cuomo C.A."/>
            <person name="White T.C."/>
        </authorList>
    </citation>
    <scope>NUCLEOTIDE SEQUENCE [LARGE SCALE GENOMIC DNA]</scope>
    <source>
        <strain evidence="5">ATCC MYA-4605 / CBS 113480</strain>
    </source>
</reference>
<dbReference type="SUPFAM" id="SSF55816">
    <property type="entry name" value="5'-nucleotidase (syn. UDP-sugar hydrolase), C-terminal domain"/>
    <property type="match status" value="1"/>
</dbReference>
<dbReference type="GO" id="GO:0005829">
    <property type="term" value="C:cytosol"/>
    <property type="evidence" value="ECO:0007669"/>
    <property type="project" value="TreeGrafter"/>
</dbReference>
<evidence type="ECO:0000313" key="4">
    <source>
        <dbReference type="EMBL" id="EEQ33706.1"/>
    </source>
</evidence>
<dbReference type="Pfam" id="PF21953">
    <property type="entry name" value="NadN_nucleosid_C"/>
    <property type="match status" value="1"/>
</dbReference>
<feature type="region of interest" description="Disordered" evidence="1">
    <location>
        <begin position="286"/>
        <end position="323"/>
    </location>
</feature>
<dbReference type="GeneID" id="9222336"/>
<dbReference type="InterPro" id="IPR036907">
    <property type="entry name" value="5'-Nucleotdase_C_sf"/>
</dbReference>
<dbReference type="eggNOG" id="KOG4419">
    <property type="taxonomic scope" value="Eukaryota"/>
</dbReference>
<feature type="domain" description="Calcineurin-like phosphoesterase" evidence="2">
    <location>
        <begin position="22"/>
        <end position="250"/>
    </location>
</feature>
<sequence>MQPEAKGALTKPKGPLEWGQLNFLHTTDTHGWLEGHLKERNYGADWGDYASFVKHMRKKADKLKVDLLLIDCGDMHDGNGLSDSTSPNGVISNEIFSRIDYDLLSIGNHELYVTDVAYETFANFSKAYGERYVTSNVQIIDKKTGKYEYIGQKYRYFTTQHGLKIMAFGVLFEFTGNSNVSKVIKAADLVQESWFIDAVKTPKPVDLFIIFGHTPARTDDKFPALRILRQKIQELRPGVPIQAFGGHNHVRDFVVYDETSTALGSGRYCETLGWLSMTGIKSRTYRGSMKPKGVPNPTRRAIKGNATDSSSSTESHPRPPKGLDLRYARRYLDWNRLTFAYHASKSQDRQFDTLPGQRITHDITDARKELNTSTVLGCVPETYCMSCLPFEDKNNIYQVVIDMLSKVVVKEDRADRPRLLLLNTGGVRFDLVKGPFTKDDEYIVYPFKNQFQYLPDVPYSIASQLLDALNKGPYQKRADEYTPMLAPRLNADEVCADPSPEFIELQRREAPQPYKAFTRRTIDSSMLYPGYTTSDDFGLDGDDTPHSKIPYYKVPIDVQANASFPTDGSKPELIDLAFVDFIGASFVIPALNKLGGKYSAGDIQPYKDFGESSFLREYALKFWQKGLPDCPTS</sequence>
<dbReference type="Gene3D" id="3.90.780.10">
    <property type="entry name" value="5'-Nucleotidase, C-terminal domain"/>
    <property type="match status" value="1"/>
</dbReference>
<dbReference type="InterPro" id="IPR014485">
    <property type="entry name" value="Pesterase_C1039"/>
</dbReference>
<organism evidence="4 5">
    <name type="scientific">Arthroderma otae (strain ATCC MYA-4605 / CBS 113480)</name>
    <name type="common">Microsporum canis</name>
    <dbReference type="NCBI Taxonomy" id="554155"/>
    <lineage>
        <taxon>Eukaryota</taxon>
        <taxon>Fungi</taxon>
        <taxon>Dikarya</taxon>
        <taxon>Ascomycota</taxon>
        <taxon>Pezizomycotina</taxon>
        <taxon>Eurotiomycetes</taxon>
        <taxon>Eurotiomycetidae</taxon>
        <taxon>Onygenales</taxon>
        <taxon>Arthrodermataceae</taxon>
        <taxon>Microsporum</taxon>
    </lineage>
</organism>
<dbReference type="PANTHER" id="PTHR11575:SF22">
    <property type="entry name" value="ADL392WP"/>
    <property type="match status" value="1"/>
</dbReference>
<dbReference type="OrthoDB" id="7722975at2759"/>
<dbReference type="InterPro" id="IPR004843">
    <property type="entry name" value="Calcineurin-like_PHP"/>
</dbReference>
<gene>
    <name evidence="4" type="ORF">MCYG_06525</name>
</gene>
<dbReference type="SUPFAM" id="SSF56300">
    <property type="entry name" value="Metallo-dependent phosphatases"/>
    <property type="match status" value="1"/>
</dbReference>
<name>C5FUX2_ARTOC</name>
<dbReference type="OMA" id="QTIGNHE"/>
<dbReference type="Gene3D" id="3.60.21.10">
    <property type="match status" value="1"/>
</dbReference>
<dbReference type="VEuPathDB" id="FungiDB:MCYG_06525"/>
<dbReference type="InterPro" id="IPR006179">
    <property type="entry name" value="5_nucleotidase/apyrase"/>
</dbReference>
<dbReference type="GO" id="GO:0009166">
    <property type="term" value="P:nucleotide catabolic process"/>
    <property type="evidence" value="ECO:0007669"/>
    <property type="project" value="InterPro"/>
</dbReference>
<dbReference type="InterPro" id="IPR053828">
    <property type="entry name" value="Nucleosidase_C"/>
</dbReference>
<proteinExistence type="predicted"/>
<accession>C5FUX2</accession>
<evidence type="ECO:0000259" key="2">
    <source>
        <dbReference type="Pfam" id="PF00149"/>
    </source>
</evidence>
<evidence type="ECO:0000313" key="5">
    <source>
        <dbReference type="Proteomes" id="UP000002035"/>
    </source>
</evidence>